<dbReference type="InterPro" id="IPR050638">
    <property type="entry name" value="AA-Vitamin_Transporters"/>
</dbReference>
<dbReference type="InterPro" id="IPR000620">
    <property type="entry name" value="EamA_dom"/>
</dbReference>
<proteinExistence type="inferred from homology"/>
<feature type="transmembrane region" description="Helical" evidence="7">
    <location>
        <begin position="38"/>
        <end position="57"/>
    </location>
</feature>
<dbReference type="EMBL" id="JAAAMU010000021">
    <property type="protein sequence ID" value="NBC72625.1"/>
    <property type="molecule type" value="Genomic_DNA"/>
</dbReference>
<sequence>MKQERKWMYYIGLAVCAAIWGANFGVSRKGMETFDPELFAFLRFSLALPFFFLILKLKEGRIGLPFKMVPRLALMGLFGITGLEIMVMYSIKYTTLANASLLNVAPWPIFAALFGPFFLRERITSRLAIGGIAAMVGVCFIILGGGAGLDVSSDNMVGNVLAFAVSIIGALFNLACMPLMRQYSPLFVSTWYTVFGVAFMLPLTIPSWGKVDWSALGGDEYTAIAFNVLVCTVFAITAWNASMLRIGATRANFFRYLVPAFAVAAGYLFFDESISAWQLAGGVFMAAGLAWISMERGDGTTILQKPV</sequence>
<evidence type="ECO:0000256" key="6">
    <source>
        <dbReference type="ARBA" id="ARBA00023136"/>
    </source>
</evidence>
<evidence type="ECO:0000256" key="4">
    <source>
        <dbReference type="ARBA" id="ARBA00022692"/>
    </source>
</evidence>
<comment type="similarity">
    <text evidence="2">Belongs to the EamA transporter family.</text>
</comment>
<organism evidence="9 10">
    <name type="scientific">Paenibacillus sacheonensis</name>
    <dbReference type="NCBI Taxonomy" id="742054"/>
    <lineage>
        <taxon>Bacteria</taxon>
        <taxon>Bacillati</taxon>
        <taxon>Bacillota</taxon>
        <taxon>Bacilli</taxon>
        <taxon>Bacillales</taxon>
        <taxon>Paenibacillaceae</taxon>
        <taxon>Paenibacillus</taxon>
    </lineage>
</organism>
<protein>
    <submittedName>
        <fullName evidence="9">EamA family transporter</fullName>
    </submittedName>
</protein>
<evidence type="ECO:0000313" key="9">
    <source>
        <dbReference type="EMBL" id="NBC72625.1"/>
    </source>
</evidence>
<keyword evidence="3" id="KW-1003">Cell membrane</keyword>
<dbReference type="PANTHER" id="PTHR32322:SF18">
    <property type="entry name" value="S-ADENOSYLMETHIONINE_S-ADENOSYLHOMOCYSTEINE TRANSPORTER"/>
    <property type="match status" value="1"/>
</dbReference>
<dbReference type="AlphaFoldDB" id="A0A7X4YU77"/>
<feature type="transmembrane region" description="Helical" evidence="7">
    <location>
        <begin position="253"/>
        <end position="270"/>
    </location>
</feature>
<evidence type="ECO:0000256" key="5">
    <source>
        <dbReference type="ARBA" id="ARBA00022989"/>
    </source>
</evidence>
<gene>
    <name evidence="9" type="ORF">GT003_26875</name>
</gene>
<evidence type="ECO:0000313" key="10">
    <source>
        <dbReference type="Proteomes" id="UP000558113"/>
    </source>
</evidence>
<dbReference type="OrthoDB" id="4529062at2"/>
<dbReference type="GO" id="GO:0005886">
    <property type="term" value="C:plasma membrane"/>
    <property type="evidence" value="ECO:0007669"/>
    <property type="project" value="UniProtKB-SubCell"/>
</dbReference>
<feature type="transmembrane region" description="Helical" evidence="7">
    <location>
        <begin position="7"/>
        <end position="26"/>
    </location>
</feature>
<dbReference type="Pfam" id="PF00892">
    <property type="entry name" value="EamA"/>
    <property type="match status" value="2"/>
</dbReference>
<feature type="transmembrane region" description="Helical" evidence="7">
    <location>
        <begin position="160"/>
        <end position="179"/>
    </location>
</feature>
<feature type="transmembrane region" description="Helical" evidence="7">
    <location>
        <begin position="69"/>
        <end position="91"/>
    </location>
</feature>
<name>A0A7X4YU77_9BACL</name>
<dbReference type="RefSeq" id="WP_161703808.1">
    <property type="nucleotide sequence ID" value="NZ_JAAAMU010000021.1"/>
</dbReference>
<evidence type="ECO:0000259" key="8">
    <source>
        <dbReference type="Pfam" id="PF00892"/>
    </source>
</evidence>
<feature type="transmembrane region" description="Helical" evidence="7">
    <location>
        <begin position="276"/>
        <end position="294"/>
    </location>
</feature>
<evidence type="ECO:0000256" key="7">
    <source>
        <dbReference type="SAM" id="Phobius"/>
    </source>
</evidence>
<comment type="caution">
    <text evidence="9">The sequence shown here is derived from an EMBL/GenBank/DDBJ whole genome shotgun (WGS) entry which is preliminary data.</text>
</comment>
<feature type="transmembrane region" description="Helical" evidence="7">
    <location>
        <begin position="191"/>
        <end position="209"/>
    </location>
</feature>
<dbReference type="PANTHER" id="PTHR32322">
    <property type="entry name" value="INNER MEMBRANE TRANSPORTER"/>
    <property type="match status" value="1"/>
</dbReference>
<feature type="transmembrane region" description="Helical" evidence="7">
    <location>
        <begin position="97"/>
        <end position="119"/>
    </location>
</feature>
<accession>A0A7X4YU77</accession>
<dbReference type="SUPFAM" id="SSF103481">
    <property type="entry name" value="Multidrug resistance efflux transporter EmrE"/>
    <property type="match status" value="2"/>
</dbReference>
<feature type="domain" description="EamA" evidence="8">
    <location>
        <begin position="10"/>
        <end position="142"/>
    </location>
</feature>
<dbReference type="Proteomes" id="UP000558113">
    <property type="component" value="Unassembled WGS sequence"/>
</dbReference>
<keyword evidence="6 7" id="KW-0472">Membrane</keyword>
<evidence type="ECO:0000256" key="3">
    <source>
        <dbReference type="ARBA" id="ARBA00022475"/>
    </source>
</evidence>
<reference evidence="9 10" key="1">
    <citation type="submission" date="2020-01" db="EMBL/GenBank/DDBJ databases">
        <title>Paenibacillus soybeanensis sp. nov. isolated from the nodules of soybean (Glycine max(L.) Merr).</title>
        <authorList>
            <person name="Wang H."/>
        </authorList>
    </citation>
    <scope>NUCLEOTIDE SEQUENCE [LARGE SCALE GENOMIC DNA]</scope>
    <source>
        <strain evidence="9 10">DSM 23054</strain>
    </source>
</reference>
<feature type="transmembrane region" description="Helical" evidence="7">
    <location>
        <begin position="126"/>
        <end position="148"/>
    </location>
</feature>
<evidence type="ECO:0000256" key="1">
    <source>
        <dbReference type="ARBA" id="ARBA00004651"/>
    </source>
</evidence>
<keyword evidence="4 7" id="KW-0812">Transmembrane</keyword>
<keyword evidence="5 7" id="KW-1133">Transmembrane helix</keyword>
<dbReference type="InterPro" id="IPR037185">
    <property type="entry name" value="EmrE-like"/>
</dbReference>
<comment type="subcellular location">
    <subcellularLocation>
        <location evidence="1">Cell membrane</location>
        <topology evidence="1">Multi-pass membrane protein</topology>
    </subcellularLocation>
</comment>
<feature type="domain" description="EamA" evidence="8">
    <location>
        <begin position="157"/>
        <end position="293"/>
    </location>
</feature>
<evidence type="ECO:0000256" key="2">
    <source>
        <dbReference type="ARBA" id="ARBA00007362"/>
    </source>
</evidence>
<keyword evidence="10" id="KW-1185">Reference proteome</keyword>
<feature type="transmembrane region" description="Helical" evidence="7">
    <location>
        <begin position="221"/>
        <end position="241"/>
    </location>
</feature>